<dbReference type="InterPro" id="IPR009010">
    <property type="entry name" value="Asp_de-COase-like_dom_sf"/>
</dbReference>
<dbReference type="SUPFAM" id="SSF50692">
    <property type="entry name" value="ADC-like"/>
    <property type="match status" value="1"/>
</dbReference>
<name>A0ABQ4T7X4_METOR</name>
<dbReference type="CDD" id="cd02767">
    <property type="entry name" value="MopB_ydeP"/>
    <property type="match status" value="1"/>
</dbReference>
<dbReference type="Proteomes" id="UP001055156">
    <property type="component" value="Unassembled WGS sequence"/>
</dbReference>
<dbReference type="InterPro" id="IPR010046">
    <property type="entry name" value="Mopterin_OxRdtse_a_bac"/>
</dbReference>
<evidence type="ECO:0000256" key="5">
    <source>
        <dbReference type="ARBA" id="ARBA00022505"/>
    </source>
</evidence>
<keyword evidence="9" id="KW-0411">Iron-sulfur</keyword>
<dbReference type="EMBL" id="BPQV01000005">
    <property type="protein sequence ID" value="GJE27131.1"/>
    <property type="molecule type" value="Genomic_DNA"/>
</dbReference>
<dbReference type="Gene3D" id="3.40.228.10">
    <property type="entry name" value="Dimethylsulfoxide Reductase, domain 2"/>
    <property type="match status" value="1"/>
</dbReference>
<dbReference type="CDD" id="cd02787">
    <property type="entry name" value="MopB_CT_ydeP"/>
    <property type="match status" value="1"/>
</dbReference>
<keyword evidence="12" id="KW-1185">Reference proteome</keyword>
<keyword evidence="8" id="KW-0408">Iron</keyword>
<evidence type="ECO:0000256" key="6">
    <source>
        <dbReference type="ARBA" id="ARBA00022723"/>
    </source>
</evidence>
<evidence type="ECO:0000256" key="4">
    <source>
        <dbReference type="ARBA" id="ARBA00022485"/>
    </source>
</evidence>
<comment type="cofactor">
    <cofactor evidence="2">
        <name>[4Fe-4S] cluster</name>
        <dbReference type="ChEBI" id="CHEBI:49883"/>
    </cofactor>
</comment>
<proteinExistence type="inferred from homology"/>
<dbReference type="InterPro" id="IPR050123">
    <property type="entry name" value="Prok_molybdopt-oxidoreductase"/>
</dbReference>
<keyword evidence="5" id="KW-0500">Molybdenum</keyword>
<dbReference type="InterPro" id="IPR037951">
    <property type="entry name" value="MopB_CT_YdeP"/>
</dbReference>
<dbReference type="InterPro" id="IPR006656">
    <property type="entry name" value="Mopterin_OxRdtase"/>
</dbReference>
<keyword evidence="6" id="KW-0479">Metal-binding</keyword>
<dbReference type="InterPro" id="IPR041953">
    <property type="entry name" value="YdeP_MopB"/>
</dbReference>
<keyword evidence="4" id="KW-0004">4Fe-4S</keyword>
<dbReference type="PANTHER" id="PTHR43105">
    <property type="entry name" value="RESPIRATORY NITRATE REDUCTASE"/>
    <property type="match status" value="1"/>
</dbReference>
<comment type="caution">
    <text evidence="11">The sequence shown here is derived from an EMBL/GenBank/DDBJ whole genome shotgun (WGS) entry which is preliminary data.</text>
</comment>
<gene>
    <name evidence="11" type="primary">ydeP_1</name>
    <name evidence="11" type="ORF">LKMONMHP_1987</name>
</gene>
<reference evidence="11" key="2">
    <citation type="submission" date="2021-08" db="EMBL/GenBank/DDBJ databases">
        <authorList>
            <person name="Tani A."/>
            <person name="Ola A."/>
            <person name="Ogura Y."/>
            <person name="Katsura K."/>
            <person name="Hayashi T."/>
        </authorList>
    </citation>
    <scope>NUCLEOTIDE SEQUENCE</scope>
    <source>
        <strain evidence="11">NBRC 15689</strain>
    </source>
</reference>
<keyword evidence="7" id="KW-0560">Oxidoreductase</keyword>
<evidence type="ECO:0000259" key="10">
    <source>
        <dbReference type="Pfam" id="PF00384"/>
    </source>
</evidence>
<evidence type="ECO:0000256" key="2">
    <source>
        <dbReference type="ARBA" id="ARBA00001966"/>
    </source>
</evidence>
<evidence type="ECO:0000313" key="11">
    <source>
        <dbReference type="EMBL" id="GJE27131.1"/>
    </source>
</evidence>
<evidence type="ECO:0000313" key="12">
    <source>
        <dbReference type="Proteomes" id="UP001055156"/>
    </source>
</evidence>
<feature type="domain" description="Molybdopterin oxidoreductase" evidence="10">
    <location>
        <begin position="110"/>
        <end position="491"/>
    </location>
</feature>
<sequence>MDSNASLPKRSSAAGGWGALKSCGKHLLGSRAPLSGARALLSANQPDGFDCPGCAWGDPAHGSSFEFCENGVKAVSWEATDKRVTPLFFARHTVSELRQWTDYALESEGRLTQPMRYDAGLDRYVAVPWDEAFAEIGAVLRGLDHPDRAEFYTSGRASNEAAYLYQLFARLYGTNNFPDCSNMCHEASGVALQAAIGVGKGTVLLEDFEKADAIFCVGQNPGTNHPRMLGDLRRAAERGARVVVFNPVRERGLERFADPQNSVEMLRGASRPIASHYYQPRLGGDMAAFRGIAKVVFARDAVALAAGKPSLLDHSFLAKHSAGYEAYRAAVEATSWEAILDQSGLTREEIETAAEVYLGADKVIATWAMGVTQHRHSVATIREIANVLFLRGHVGRPGTGLCPVRGHSNVQGDRTVGINEKPPAALLDALEREIGVAVPRRHGHNVLAAIGALLDGSSRAFIGLGGNFARATPDSALVAKALSSCELTVHIATKLNHSHLLPGRVAYVLPCLGRTEIDRNSKGKVQIVTVEDSMSMVHGSGGINKPASPHLRSEVAIIAGMAAATVGSERVDWAALADDHDKIRDLIEKTIPGFSGYNLRVRRPRGFMLRNLAAERVFETTTGKANFSADALPAQTEHQRASGIPDTFVLQTFRSHDQYNTTIYGLDDRYRGVYGERRVIFANPDDLAALKAKFGDRVDVVGLHADGIERVAEDFRLVPFDMPRGSLAGYYPELNVLVPLSTFGEFSDTPTSKSVLVTVRARASVAAAA</sequence>
<comment type="similarity">
    <text evidence="3">Belongs to the prokaryotic molybdopterin-containing oxidoreductase family.</text>
</comment>
<dbReference type="PANTHER" id="PTHR43105:SF4">
    <property type="entry name" value="PROTEIN YDEP"/>
    <property type="match status" value="1"/>
</dbReference>
<evidence type="ECO:0000256" key="1">
    <source>
        <dbReference type="ARBA" id="ARBA00001942"/>
    </source>
</evidence>
<evidence type="ECO:0000256" key="3">
    <source>
        <dbReference type="ARBA" id="ARBA00010312"/>
    </source>
</evidence>
<reference evidence="11" key="1">
    <citation type="journal article" date="2021" name="Front. Microbiol.">
        <title>Comprehensive Comparative Genomics and Phenotyping of Methylobacterium Species.</title>
        <authorList>
            <person name="Alessa O."/>
            <person name="Ogura Y."/>
            <person name="Fujitani Y."/>
            <person name="Takami H."/>
            <person name="Hayashi T."/>
            <person name="Sahin N."/>
            <person name="Tani A."/>
        </authorList>
    </citation>
    <scope>NUCLEOTIDE SEQUENCE</scope>
    <source>
        <strain evidence="11">NBRC 15689</strain>
    </source>
</reference>
<evidence type="ECO:0000256" key="7">
    <source>
        <dbReference type="ARBA" id="ARBA00023002"/>
    </source>
</evidence>
<protein>
    <submittedName>
        <fullName evidence="11">Protein YdeP</fullName>
    </submittedName>
</protein>
<dbReference type="NCBIfam" id="TIGR01701">
    <property type="entry name" value="Fdhalpha-like"/>
    <property type="match status" value="1"/>
</dbReference>
<organism evidence="11 12">
    <name type="scientific">Methylobacterium organophilum</name>
    <dbReference type="NCBI Taxonomy" id="410"/>
    <lineage>
        <taxon>Bacteria</taxon>
        <taxon>Pseudomonadati</taxon>
        <taxon>Pseudomonadota</taxon>
        <taxon>Alphaproteobacteria</taxon>
        <taxon>Hyphomicrobiales</taxon>
        <taxon>Methylobacteriaceae</taxon>
        <taxon>Methylobacterium</taxon>
    </lineage>
</organism>
<dbReference type="SUPFAM" id="SSF53706">
    <property type="entry name" value="Formate dehydrogenase/DMSO reductase, domains 1-3"/>
    <property type="match status" value="1"/>
</dbReference>
<evidence type="ECO:0000256" key="8">
    <source>
        <dbReference type="ARBA" id="ARBA00023004"/>
    </source>
</evidence>
<dbReference type="PIRSF" id="PIRSF000144">
    <property type="entry name" value="CbbBc"/>
    <property type="match status" value="1"/>
</dbReference>
<dbReference type="Pfam" id="PF00384">
    <property type="entry name" value="Molybdopterin"/>
    <property type="match status" value="1"/>
</dbReference>
<comment type="cofactor">
    <cofactor evidence="1">
        <name>Mo-bis(molybdopterin guanine dinucleotide)</name>
        <dbReference type="ChEBI" id="CHEBI:60539"/>
    </cofactor>
</comment>
<dbReference type="Gene3D" id="3.40.50.740">
    <property type="match status" value="1"/>
</dbReference>
<accession>A0ABQ4T7X4</accession>
<dbReference type="RefSeq" id="WP_238310993.1">
    <property type="nucleotide sequence ID" value="NZ_BPQV01000005.1"/>
</dbReference>
<evidence type="ECO:0000256" key="9">
    <source>
        <dbReference type="ARBA" id="ARBA00023014"/>
    </source>
</evidence>